<evidence type="ECO:0000313" key="11">
    <source>
        <dbReference type="EMBL" id="MBE9042555.1"/>
    </source>
</evidence>
<dbReference type="PANTHER" id="PTHR43711">
    <property type="entry name" value="TWO-COMPONENT HISTIDINE KINASE"/>
    <property type="match status" value="1"/>
</dbReference>
<comment type="similarity">
    <text evidence="2">In the N-terminal section; belongs to the phytochrome family.</text>
</comment>
<evidence type="ECO:0000256" key="1">
    <source>
        <dbReference type="ARBA" id="ARBA00000085"/>
    </source>
</evidence>
<dbReference type="GO" id="GO:0006355">
    <property type="term" value="P:regulation of DNA-templated transcription"/>
    <property type="evidence" value="ECO:0007669"/>
    <property type="project" value="InterPro"/>
</dbReference>
<evidence type="ECO:0000256" key="2">
    <source>
        <dbReference type="ARBA" id="ARBA00006402"/>
    </source>
</evidence>
<dbReference type="InterPro" id="IPR013515">
    <property type="entry name" value="Phytochrome_cen-reg"/>
</dbReference>
<dbReference type="SUPFAM" id="SSF55781">
    <property type="entry name" value="GAF domain-like"/>
    <property type="match status" value="2"/>
</dbReference>
<proteinExistence type="inferred from homology"/>
<dbReference type="InterPro" id="IPR016132">
    <property type="entry name" value="Phyto_chromo_attachment"/>
</dbReference>
<evidence type="ECO:0000256" key="7">
    <source>
        <dbReference type="ARBA" id="ARBA00023012"/>
    </source>
</evidence>
<evidence type="ECO:0000256" key="3">
    <source>
        <dbReference type="ARBA" id="ARBA00012438"/>
    </source>
</evidence>
<dbReference type="Proteomes" id="UP000621799">
    <property type="component" value="Unassembled WGS sequence"/>
</dbReference>
<dbReference type="SMART" id="SM00065">
    <property type="entry name" value="GAF"/>
    <property type="match status" value="2"/>
</dbReference>
<feature type="domain" description="Histidine kinase" evidence="10">
    <location>
        <begin position="449"/>
        <end position="669"/>
    </location>
</feature>
<dbReference type="Pfam" id="PF01590">
    <property type="entry name" value="GAF"/>
    <property type="match status" value="1"/>
</dbReference>
<evidence type="ECO:0000256" key="5">
    <source>
        <dbReference type="ARBA" id="ARBA00022679"/>
    </source>
</evidence>
<dbReference type="SUPFAM" id="SSF55874">
    <property type="entry name" value="ATPase domain of HSP90 chaperone/DNA topoisomerase II/histidine kinase"/>
    <property type="match status" value="1"/>
</dbReference>
<keyword evidence="12" id="KW-1185">Reference proteome</keyword>
<dbReference type="InterPro" id="IPR004358">
    <property type="entry name" value="Sig_transdc_His_kin-like_C"/>
</dbReference>
<dbReference type="RefSeq" id="WP_264322713.1">
    <property type="nucleotide sequence ID" value="NZ_JADEXN010000381.1"/>
</dbReference>
<dbReference type="FunFam" id="3.30.565.10:FF:000010">
    <property type="entry name" value="Sensor histidine kinase RcsC"/>
    <property type="match status" value="1"/>
</dbReference>
<dbReference type="Pfam" id="PF00360">
    <property type="entry name" value="PHY"/>
    <property type="match status" value="1"/>
</dbReference>
<dbReference type="InterPro" id="IPR029016">
    <property type="entry name" value="GAF-like_dom_sf"/>
</dbReference>
<evidence type="ECO:0000259" key="10">
    <source>
        <dbReference type="PROSITE" id="PS50109"/>
    </source>
</evidence>
<dbReference type="InterPro" id="IPR005467">
    <property type="entry name" value="His_kinase_dom"/>
</dbReference>
<keyword evidence="4" id="KW-0597">Phosphoprotein</keyword>
<evidence type="ECO:0000256" key="8">
    <source>
        <dbReference type="ARBA" id="ARBA00074306"/>
    </source>
</evidence>
<dbReference type="CDD" id="cd16922">
    <property type="entry name" value="HATPase_EvgS-ArcB-TorS-like"/>
    <property type="match status" value="1"/>
</dbReference>
<accession>A0A928W3J7</accession>
<keyword evidence="7" id="KW-0902">Two-component regulatory system</keyword>
<dbReference type="Gene3D" id="3.30.565.10">
    <property type="entry name" value="Histidine kinase-like ATPase, C-terminal domain"/>
    <property type="match status" value="1"/>
</dbReference>
<comment type="caution">
    <text evidence="11">The sequence shown here is derived from an EMBL/GenBank/DDBJ whole genome shotgun (WGS) entry which is preliminary data.</text>
</comment>
<dbReference type="Pfam" id="PF02518">
    <property type="entry name" value="HATPase_c"/>
    <property type="match status" value="1"/>
</dbReference>
<dbReference type="EC" id="2.7.13.3" evidence="3"/>
<evidence type="ECO:0000259" key="9">
    <source>
        <dbReference type="PROSITE" id="PS50046"/>
    </source>
</evidence>
<reference evidence="11" key="1">
    <citation type="submission" date="2020-10" db="EMBL/GenBank/DDBJ databases">
        <authorList>
            <person name="Castelo-Branco R."/>
            <person name="Eusebio N."/>
            <person name="Adriana R."/>
            <person name="Vieira A."/>
            <person name="Brugerolle De Fraissinette N."/>
            <person name="Rezende De Castro R."/>
            <person name="Schneider M.P."/>
            <person name="Vasconcelos V."/>
            <person name="Leao P.N."/>
        </authorList>
    </citation>
    <scope>NUCLEOTIDE SEQUENCE</scope>
    <source>
        <strain evidence="11">LEGE 11467</strain>
    </source>
</reference>
<dbReference type="PRINTS" id="PR00344">
    <property type="entry name" value="BCTRLSENSOR"/>
</dbReference>
<keyword evidence="6" id="KW-0418">Kinase</keyword>
<dbReference type="PROSITE" id="PS50046">
    <property type="entry name" value="PHYTOCHROME_2"/>
    <property type="match status" value="1"/>
</dbReference>
<dbReference type="InterPro" id="IPR036890">
    <property type="entry name" value="HATPase_C_sf"/>
</dbReference>
<dbReference type="PROSITE" id="PS50109">
    <property type="entry name" value="HIS_KIN"/>
    <property type="match status" value="1"/>
</dbReference>
<keyword evidence="5" id="KW-0808">Transferase</keyword>
<comment type="catalytic activity">
    <reaction evidence="1">
        <text>ATP + protein L-histidine = ADP + protein N-phospho-L-histidine.</text>
        <dbReference type="EC" id="2.7.13.3"/>
    </reaction>
</comment>
<dbReference type="PANTHER" id="PTHR43711:SF1">
    <property type="entry name" value="HISTIDINE KINASE 1"/>
    <property type="match status" value="1"/>
</dbReference>
<organism evidence="11 12">
    <name type="scientific">Zarconia navalis LEGE 11467</name>
    <dbReference type="NCBI Taxonomy" id="1828826"/>
    <lineage>
        <taxon>Bacteria</taxon>
        <taxon>Bacillati</taxon>
        <taxon>Cyanobacteriota</taxon>
        <taxon>Cyanophyceae</taxon>
        <taxon>Oscillatoriophycideae</taxon>
        <taxon>Oscillatoriales</taxon>
        <taxon>Oscillatoriales incertae sedis</taxon>
        <taxon>Zarconia</taxon>
        <taxon>Zarconia navalis</taxon>
    </lineage>
</organism>
<protein>
    <recommendedName>
        <fullName evidence="8">Circadian input-output histidine kinase CikA</fullName>
        <ecNumber evidence="3">2.7.13.3</ecNumber>
    </recommendedName>
</protein>
<dbReference type="InterPro" id="IPR003018">
    <property type="entry name" value="GAF"/>
</dbReference>
<dbReference type="InterPro" id="IPR003661">
    <property type="entry name" value="HisK_dim/P_dom"/>
</dbReference>
<dbReference type="GO" id="GO:0000155">
    <property type="term" value="F:phosphorelay sensor kinase activity"/>
    <property type="evidence" value="ECO:0007669"/>
    <property type="project" value="InterPro"/>
</dbReference>
<dbReference type="SUPFAM" id="SSF47384">
    <property type="entry name" value="Homodimeric domain of signal transducing histidine kinase"/>
    <property type="match status" value="1"/>
</dbReference>
<dbReference type="Pfam" id="PF00512">
    <property type="entry name" value="HisKA"/>
    <property type="match status" value="1"/>
</dbReference>
<dbReference type="SMART" id="SM00388">
    <property type="entry name" value="HisKA"/>
    <property type="match status" value="1"/>
</dbReference>
<dbReference type="InterPro" id="IPR036097">
    <property type="entry name" value="HisK_dim/P_sf"/>
</dbReference>
<sequence>MGSKRHWSPTLVRLLTRITTHIRESLELQTILDTTVAEVRSFLKVDRVKIYKFDSDGNGQVVAEARAGDRLASLSGLHFPAGDIPPQARELFCKARVRSIVNVDRQELRLSEPGRGLSTATEELSVEEVREQPLQQLLARPVDSCHVEYLQLMGVQSSMVIPIIRSDIGGDARGDRLWGLLIAHHAQPKSFSAIEQKIVGAIAEQLEIAIEQASAFGEAQDRARREATINQITTLLYSPAESKPDLKRVLDKIVFALQACGGLLCWSENGVSHCYSHGSIPQLTPQDWTKYCQTFTAIEQPFTTTDIYRVPQFDVILPSFRKTDICGAIFTPLQYAGETLGELAVFRPSLETERLWAGDCESDTRQNRPRQSFEQWREIVKGQAPQWTTGDRKLLTALAGHLAIALLQERLYRRERQQRILVEMRNRELDEARRAAEQANRLKSDFLASTNHELRTPLASILTYLKLLHEGFYNNEEELKAYIDAAHLSAENLTEIVNSVLDIAKIEADRMTVETTQFELASFLDRIRRIFQPESNRRGISLSVDCQLDRLYSDENKLRQVLMNLLSNAFKFTEAGEIRIEVARQPESDPPMVRFSIVDTGLGIEVDRKETLFEAFVQEDGSIRRRYGGTGLGLTICKKFIEMMGGRIEITSDGKNKGTTVSIWLPDGCGEN</sequence>
<dbReference type="GO" id="GO:0009584">
    <property type="term" value="P:detection of visible light"/>
    <property type="evidence" value="ECO:0007669"/>
    <property type="project" value="InterPro"/>
</dbReference>
<dbReference type="InterPro" id="IPR003594">
    <property type="entry name" value="HATPase_dom"/>
</dbReference>
<evidence type="ECO:0000313" key="12">
    <source>
        <dbReference type="Proteomes" id="UP000621799"/>
    </source>
</evidence>
<dbReference type="InterPro" id="IPR050736">
    <property type="entry name" value="Sensor_HK_Regulatory"/>
</dbReference>
<evidence type="ECO:0000256" key="4">
    <source>
        <dbReference type="ARBA" id="ARBA00022553"/>
    </source>
</evidence>
<dbReference type="AlphaFoldDB" id="A0A928W3J7"/>
<gene>
    <name evidence="11" type="ORF">IQ235_17435</name>
</gene>
<dbReference type="SMART" id="SM00387">
    <property type="entry name" value="HATPase_c"/>
    <property type="match status" value="1"/>
</dbReference>
<dbReference type="EMBL" id="JADEXN010000381">
    <property type="protein sequence ID" value="MBE9042555.1"/>
    <property type="molecule type" value="Genomic_DNA"/>
</dbReference>
<evidence type="ECO:0000256" key="6">
    <source>
        <dbReference type="ARBA" id="ARBA00022777"/>
    </source>
</evidence>
<name>A0A928W3J7_9CYAN</name>
<dbReference type="Gene3D" id="3.30.450.40">
    <property type="match status" value="2"/>
</dbReference>
<dbReference type="Gene3D" id="1.10.287.130">
    <property type="match status" value="1"/>
</dbReference>
<dbReference type="CDD" id="cd00082">
    <property type="entry name" value="HisKA"/>
    <property type="match status" value="1"/>
</dbReference>
<feature type="domain" description="Phytochrome chromophore attachment site" evidence="9">
    <location>
        <begin position="27"/>
        <end position="205"/>
    </location>
</feature>